<dbReference type="InterPro" id="IPR028343">
    <property type="entry name" value="FBPtase"/>
</dbReference>
<evidence type="ECO:0000256" key="10">
    <source>
        <dbReference type="ARBA" id="ARBA00023277"/>
    </source>
</evidence>
<evidence type="ECO:0000256" key="2">
    <source>
        <dbReference type="ARBA" id="ARBA00001946"/>
    </source>
</evidence>
<dbReference type="Gene3D" id="3.30.540.10">
    <property type="entry name" value="Fructose-1,6-Bisphosphatase, subunit A, domain 1"/>
    <property type="match status" value="1"/>
</dbReference>
<keyword evidence="8 13" id="KW-0378">Hydrolase</keyword>
<dbReference type="PIRSF" id="PIRSF500210">
    <property type="entry name" value="FBPtase"/>
    <property type="match status" value="1"/>
</dbReference>
<evidence type="ECO:0000256" key="8">
    <source>
        <dbReference type="ARBA" id="ARBA00022801"/>
    </source>
</evidence>
<reference evidence="17" key="1">
    <citation type="journal article" date="2015" name="PLoS Genet.">
        <title>Genome Sequence and Transcriptome Analyses of Chrysochromulina tobin: Metabolic Tools for Enhanced Algal Fitness in the Prominent Order Prymnesiales (Haptophyceae).</title>
        <authorList>
            <person name="Hovde B.T."/>
            <person name="Deodato C.R."/>
            <person name="Hunsperger H.M."/>
            <person name="Ryken S.A."/>
            <person name="Yost W."/>
            <person name="Jha R.K."/>
            <person name="Patterson J."/>
            <person name="Monnat R.J. Jr."/>
            <person name="Barlow S.B."/>
            <person name="Starkenburg S.R."/>
            <person name="Cattolico R.A."/>
        </authorList>
    </citation>
    <scope>NUCLEOTIDE SEQUENCE</scope>
    <source>
        <strain evidence="17">CCMP291</strain>
    </source>
</reference>
<dbReference type="GO" id="GO:0006000">
    <property type="term" value="P:fructose metabolic process"/>
    <property type="evidence" value="ECO:0007669"/>
    <property type="project" value="TreeGrafter"/>
</dbReference>
<proteinExistence type="inferred from homology"/>
<dbReference type="HAMAP" id="MF_01855">
    <property type="entry name" value="FBPase_class1"/>
    <property type="match status" value="1"/>
</dbReference>
<comment type="caution">
    <text evidence="16">The sequence shown here is derived from an EMBL/GenBank/DDBJ whole genome shotgun (WGS) entry which is preliminary data.</text>
</comment>
<keyword evidence="6" id="KW-0963">Cytoplasm</keyword>
<evidence type="ECO:0000256" key="11">
    <source>
        <dbReference type="ARBA" id="ARBA00024331"/>
    </source>
</evidence>
<keyword evidence="9" id="KW-0460">Magnesium</keyword>
<dbReference type="PROSITE" id="PS00124">
    <property type="entry name" value="FBPASE"/>
    <property type="match status" value="1"/>
</dbReference>
<accession>A0A0M0JDT1</accession>
<gene>
    <name evidence="16" type="ORF">Ctob_003438</name>
</gene>
<name>A0A0M0JDT1_9EUKA</name>
<evidence type="ECO:0000256" key="7">
    <source>
        <dbReference type="ARBA" id="ARBA00022723"/>
    </source>
</evidence>
<evidence type="ECO:0000259" key="15">
    <source>
        <dbReference type="PROSITE" id="PS50249"/>
    </source>
</evidence>
<sequence length="791" mass="86687">MPVLRVRTKDGTERLTVPAGATLGDVRAQIENELKVPRTQATLARSDQAGPVAKKGAPFSPSDDLLPLSALGVANGDMVFLDYTMERENQAHYVEKDPFKTLVSEGELRQQGKDKWTLTDFMLYRSSKEFVLGAPPEPHAKFVQTDQRATQAFINYMIATGFMQKRIGYLYGRWVTDAVTGDEGVQVHTIYEPAQECTSEDVQLLPDAEGDAKLAQVAAMLGLVQVGVIIGHPAREYAFTINEIMLASQLHAAALAADPEHGKRFARPVLRSETEIDGVATVEAYQMTDQCVELVSKEAFSQSKTDPRVAKTAKDCCFLVEKKEVRKASFEMFIARVFDVGRALDGKPFNSFLGSGFAIENRPTEPQDAAKMTSYLRNRRKEPFLRTVSDLHFLLFLANFLDVKSDLPVLCAKVVENKGDELEGFQMMINCYAGLEQIALSRRGTMSAAKAAKPVEDVAGETDFNSLTQWLMTNTKDKELTVLMAQLALACKATSRACAKAGIANLFGMYGEQNSSGDDQKKLDVLSNDIFINALLKSGSCCVLVSEENEEPIIVPEELAGRFCVAFDPLDGSSNIDCNVSTGTIFAVYERLSTSPLGTVEDILRTGNDIVVAGYCMYGAATELVLCFKQGKVERFALDPSLGEFIHTHANVRFPADGGKKIYSCNEGNALLWDETCKKAVQHFKSSGYAARYVGSMVSDVHRTILYGGVFIYPADKKSTKGKLRVLYEGFPMALIVESAGGIASTGMFNGSVQRMLDLVPTNIHERCPVILGSPRDVNLILGMYKGTDVQ</sequence>
<comment type="similarity">
    <text evidence="4 13">Belongs to the FBPase class 1 family.</text>
</comment>
<dbReference type="GO" id="GO:0005829">
    <property type="term" value="C:cytosol"/>
    <property type="evidence" value="ECO:0007669"/>
    <property type="project" value="TreeGrafter"/>
</dbReference>
<comment type="catalytic activity">
    <reaction evidence="1">
        <text>beta-D-fructose 1,6-bisphosphate + H2O = beta-D-fructose 6-phosphate + phosphate</text>
        <dbReference type="Rhea" id="RHEA:11064"/>
        <dbReference type="ChEBI" id="CHEBI:15377"/>
        <dbReference type="ChEBI" id="CHEBI:32966"/>
        <dbReference type="ChEBI" id="CHEBI:43474"/>
        <dbReference type="ChEBI" id="CHEBI:57634"/>
        <dbReference type="EC" id="3.1.3.11"/>
    </reaction>
</comment>
<organism evidence="16 17">
    <name type="scientific">Chrysochromulina tobinii</name>
    <dbReference type="NCBI Taxonomy" id="1460289"/>
    <lineage>
        <taxon>Eukaryota</taxon>
        <taxon>Haptista</taxon>
        <taxon>Haptophyta</taxon>
        <taxon>Prymnesiophyceae</taxon>
        <taxon>Prymnesiales</taxon>
        <taxon>Chrysochromulinaceae</taxon>
        <taxon>Chrysochromulina</taxon>
    </lineage>
</organism>
<dbReference type="PANTHER" id="PTHR11556:SF41">
    <property type="entry name" value="FRUCTOSE-1,6-BISPHOSPHATASE, CYTOSOLIC"/>
    <property type="match status" value="1"/>
</dbReference>
<evidence type="ECO:0000256" key="12">
    <source>
        <dbReference type="ARBA" id="ARBA00040159"/>
    </source>
</evidence>
<dbReference type="Proteomes" id="UP000037460">
    <property type="component" value="Unassembled WGS sequence"/>
</dbReference>
<dbReference type="InterPro" id="IPR037518">
    <property type="entry name" value="MPN"/>
</dbReference>
<dbReference type="GO" id="GO:0046872">
    <property type="term" value="F:metal ion binding"/>
    <property type="evidence" value="ECO:0007669"/>
    <property type="project" value="UniProtKB-KW"/>
</dbReference>
<dbReference type="Pfam" id="PF11543">
    <property type="entry name" value="UN_NPL4"/>
    <property type="match status" value="1"/>
</dbReference>
<evidence type="ECO:0000313" key="16">
    <source>
        <dbReference type="EMBL" id="KOO24754.1"/>
    </source>
</evidence>
<dbReference type="AlphaFoldDB" id="A0A0M0JDT1"/>
<protein>
    <recommendedName>
        <fullName evidence="12">Fructose-1,6-bisphosphatase, cytosolic</fullName>
        <ecNumber evidence="5">3.1.3.11</ecNumber>
    </recommendedName>
</protein>
<feature type="region of interest" description="Disordered" evidence="14">
    <location>
        <begin position="40"/>
        <end position="59"/>
    </location>
</feature>
<evidence type="ECO:0000313" key="17">
    <source>
        <dbReference type="Proteomes" id="UP000037460"/>
    </source>
</evidence>
<comment type="cofactor">
    <cofactor evidence="2">
        <name>Mg(2+)</name>
        <dbReference type="ChEBI" id="CHEBI:18420"/>
    </cofactor>
</comment>
<dbReference type="InterPro" id="IPR044015">
    <property type="entry name" value="FBPase_C_dom"/>
</dbReference>
<keyword evidence="17" id="KW-1185">Reference proteome</keyword>
<dbReference type="Pfam" id="PF00316">
    <property type="entry name" value="FBPase"/>
    <property type="match status" value="1"/>
</dbReference>
<keyword evidence="7" id="KW-0479">Metal-binding</keyword>
<dbReference type="PROSITE" id="PS50249">
    <property type="entry name" value="MPN"/>
    <property type="match status" value="1"/>
</dbReference>
<evidence type="ECO:0000256" key="14">
    <source>
        <dbReference type="SAM" id="MobiDB-lite"/>
    </source>
</evidence>
<dbReference type="FunFam" id="3.30.540.10:FF:000002">
    <property type="entry name" value="Fructose-1,6-bisphosphatase class 1"/>
    <property type="match status" value="1"/>
</dbReference>
<dbReference type="SUPFAM" id="SSF54236">
    <property type="entry name" value="Ubiquitin-like"/>
    <property type="match status" value="1"/>
</dbReference>
<dbReference type="InterPro" id="IPR029071">
    <property type="entry name" value="Ubiquitin-like_domsf"/>
</dbReference>
<evidence type="ECO:0000256" key="6">
    <source>
        <dbReference type="ARBA" id="ARBA00022490"/>
    </source>
</evidence>
<dbReference type="Gene3D" id="3.40.190.80">
    <property type="match status" value="1"/>
</dbReference>
<dbReference type="InterPro" id="IPR007717">
    <property type="entry name" value="NPL4_C"/>
</dbReference>
<dbReference type="PANTHER" id="PTHR11556">
    <property type="entry name" value="FRUCTOSE-1,6-BISPHOSPHATASE-RELATED"/>
    <property type="match status" value="1"/>
</dbReference>
<dbReference type="EC" id="3.1.3.11" evidence="5"/>
<comment type="subcellular location">
    <subcellularLocation>
        <location evidence="3">Cytoplasm</location>
    </subcellularLocation>
</comment>
<dbReference type="CDD" id="cd00354">
    <property type="entry name" value="FBPase"/>
    <property type="match status" value="1"/>
</dbReference>
<dbReference type="InterPro" id="IPR024682">
    <property type="entry name" value="Npl4_Ub-like_dom"/>
</dbReference>
<dbReference type="CDD" id="cd17055">
    <property type="entry name" value="Ubl_AtNPL4_like"/>
    <property type="match status" value="1"/>
</dbReference>
<dbReference type="InterPro" id="IPR020548">
    <property type="entry name" value="Fructose_bisphosphatase_AS"/>
</dbReference>
<dbReference type="GO" id="GO:0030388">
    <property type="term" value="P:fructose 1,6-bisphosphate metabolic process"/>
    <property type="evidence" value="ECO:0007669"/>
    <property type="project" value="TreeGrafter"/>
</dbReference>
<evidence type="ECO:0000256" key="1">
    <source>
        <dbReference type="ARBA" id="ARBA00001273"/>
    </source>
</evidence>
<dbReference type="Gene3D" id="3.10.20.90">
    <property type="entry name" value="Phosphatidylinositol 3-kinase Catalytic Subunit, Chain A, domain 1"/>
    <property type="match status" value="1"/>
</dbReference>
<dbReference type="GO" id="GO:0005986">
    <property type="term" value="P:sucrose biosynthetic process"/>
    <property type="evidence" value="ECO:0007669"/>
    <property type="project" value="TreeGrafter"/>
</dbReference>
<dbReference type="InterPro" id="IPR000146">
    <property type="entry name" value="FBPase_class-1"/>
</dbReference>
<dbReference type="PRINTS" id="PR00115">
    <property type="entry name" value="F16BPHPHTASE"/>
</dbReference>
<evidence type="ECO:0000256" key="4">
    <source>
        <dbReference type="ARBA" id="ARBA00010941"/>
    </source>
</evidence>
<evidence type="ECO:0000256" key="5">
    <source>
        <dbReference type="ARBA" id="ARBA00013093"/>
    </source>
</evidence>
<dbReference type="PIRSF" id="PIRSF000904">
    <property type="entry name" value="FBPtase_SBPase"/>
    <property type="match status" value="1"/>
</dbReference>
<dbReference type="SUPFAM" id="SSF56655">
    <property type="entry name" value="Carbohydrate phosphatase"/>
    <property type="match status" value="1"/>
</dbReference>
<dbReference type="GO" id="GO:0042132">
    <property type="term" value="F:fructose 1,6-bisphosphate 1-phosphatase activity"/>
    <property type="evidence" value="ECO:0007669"/>
    <property type="project" value="UniProtKB-EC"/>
</dbReference>
<dbReference type="Pfam" id="PF18913">
    <property type="entry name" value="FBPase_C"/>
    <property type="match status" value="1"/>
</dbReference>
<keyword evidence="10 13" id="KW-0119">Carbohydrate metabolism</keyword>
<dbReference type="Pfam" id="PF05021">
    <property type="entry name" value="NPL4"/>
    <property type="match status" value="1"/>
</dbReference>
<dbReference type="GO" id="GO:0006094">
    <property type="term" value="P:gluconeogenesis"/>
    <property type="evidence" value="ECO:0007669"/>
    <property type="project" value="TreeGrafter"/>
</dbReference>
<dbReference type="InterPro" id="IPR033391">
    <property type="entry name" value="FBPase_N"/>
</dbReference>
<dbReference type="OrthoDB" id="10256725at2759"/>
<evidence type="ECO:0000256" key="13">
    <source>
        <dbReference type="RuleBase" id="RU000508"/>
    </source>
</evidence>
<dbReference type="GO" id="GO:0006002">
    <property type="term" value="P:fructose 6-phosphate metabolic process"/>
    <property type="evidence" value="ECO:0007669"/>
    <property type="project" value="TreeGrafter"/>
</dbReference>
<feature type="domain" description="MPN" evidence="15">
    <location>
        <begin position="143"/>
        <end position="291"/>
    </location>
</feature>
<dbReference type="EMBL" id="JWZX01003057">
    <property type="protein sequence ID" value="KOO24754.1"/>
    <property type="molecule type" value="Genomic_DNA"/>
</dbReference>
<evidence type="ECO:0000256" key="9">
    <source>
        <dbReference type="ARBA" id="ARBA00022842"/>
    </source>
</evidence>
<evidence type="ECO:0000256" key="3">
    <source>
        <dbReference type="ARBA" id="ARBA00004496"/>
    </source>
</evidence>
<comment type="pathway">
    <text evidence="11">Carbohydrate biosynthesis.</text>
</comment>